<comment type="caution">
    <text evidence="1">The sequence shown here is derived from an EMBL/GenBank/DDBJ whole genome shotgun (WGS) entry which is preliminary data.</text>
</comment>
<protein>
    <submittedName>
        <fullName evidence="1">Uncharacterized protein</fullName>
    </submittedName>
</protein>
<organism evidence="1 2">
    <name type="scientific">Vermiconidia calcicola</name>
    <dbReference type="NCBI Taxonomy" id="1690605"/>
    <lineage>
        <taxon>Eukaryota</taxon>
        <taxon>Fungi</taxon>
        <taxon>Dikarya</taxon>
        <taxon>Ascomycota</taxon>
        <taxon>Pezizomycotina</taxon>
        <taxon>Dothideomycetes</taxon>
        <taxon>Dothideomycetidae</taxon>
        <taxon>Mycosphaerellales</taxon>
        <taxon>Extremaceae</taxon>
        <taxon>Vermiconidia</taxon>
    </lineage>
</organism>
<sequence length="333" mass="37128">MATLTETRTAPPTISVADRPSTLTIKPIAPFAAELTGLDFSKPVSGSLLKEINDIFATYGVVIVRKNGPTTDDQLIEFARHFGELDSVAQHRKQGIGCRVPQDEIFDVGNLNGDDQIIDLSKDPGKVASGNGNSLWHADGSFNPRRTSLSMLRAVELPPKGTGGETEFLDCRAAYADLSEEMKNKIDGLVAFHSLVHNRKVANPDSPLFKDLEVLKSPLVKHKVAQIHEPSGRPTLYVTSYTHHIDGMDLEEGKELVKELFQHVQQDKYKITHHWEEPGDLVIWDNTSVLHRATHGAYEGKYRRDMRRVSVFDPSSYGFGLNSKEDYWKQALP</sequence>
<name>A0ACC3MYN9_9PEZI</name>
<evidence type="ECO:0000313" key="2">
    <source>
        <dbReference type="Proteomes" id="UP001281147"/>
    </source>
</evidence>
<gene>
    <name evidence="1" type="ORF">LTR37_013615</name>
</gene>
<dbReference type="EMBL" id="JAUTXU010000135">
    <property type="protein sequence ID" value="KAK3704784.1"/>
    <property type="molecule type" value="Genomic_DNA"/>
</dbReference>
<evidence type="ECO:0000313" key="1">
    <source>
        <dbReference type="EMBL" id="KAK3704784.1"/>
    </source>
</evidence>
<accession>A0ACC3MYN9</accession>
<proteinExistence type="predicted"/>
<dbReference type="Proteomes" id="UP001281147">
    <property type="component" value="Unassembled WGS sequence"/>
</dbReference>
<keyword evidence="2" id="KW-1185">Reference proteome</keyword>
<reference evidence="1" key="1">
    <citation type="submission" date="2023-07" db="EMBL/GenBank/DDBJ databases">
        <title>Black Yeasts Isolated from many extreme environments.</title>
        <authorList>
            <person name="Coleine C."/>
            <person name="Stajich J.E."/>
            <person name="Selbmann L."/>
        </authorList>
    </citation>
    <scope>NUCLEOTIDE SEQUENCE</scope>
    <source>
        <strain evidence="1">CCFEE 5714</strain>
    </source>
</reference>